<protein>
    <submittedName>
        <fullName evidence="6">TetR/AcrR family transcriptional regulator</fullName>
    </submittedName>
</protein>
<dbReference type="PANTHER" id="PTHR30055:SF234">
    <property type="entry name" value="HTH-TYPE TRANSCRIPTIONAL REGULATOR BETI"/>
    <property type="match status" value="1"/>
</dbReference>
<dbReference type="Gene3D" id="1.10.357.10">
    <property type="entry name" value="Tetracycline Repressor, domain 2"/>
    <property type="match status" value="1"/>
</dbReference>
<dbReference type="InterPro" id="IPR001647">
    <property type="entry name" value="HTH_TetR"/>
</dbReference>
<evidence type="ECO:0000256" key="1">
    <source>
        <dbReference type="ARBA" id="ARBA00023015"/>
    </source>
</evidence>
<dbReference type="EMBL" id="JAFFJS010000006">
    <property type="protein sequence ID" value="MBM9434003.1"/>
    <property type="molecule type" value="Genomic_DNA"/>
</dbReference>
<dbReference type="RefSeq" id="WP_182171580.1">
    <property type="nucleotide sequence ID" value="NZ_CP059676.1"/>
</dbReference>
<reference evidence="7" key="1">
    <citation type="submission" date="2021-02" db="EMBL/GenBank/DDBJ databases">
        <title>Leucobacter sp. CX169.</title>
        <authorList>
            <person name="Cheng Y."/>
        </authorList>
    </citation>
    <scope>NUCLEOTIDE SEQUENCE [LARGE SCALE GENOMIC DNA]</scope>
    <source>
        <strain evidence="7">JY899</strain>
    </source>
</reference>
<accession>A0ABS2TH63</accession>
<evidence type="ECO:0000256" key="2">
    <source>
        <dbReference type="ARBA" id="ARBA00023125"/>
    </source>
</evidence>
<dbReference type="InterPro" id="IPR009057">
    <property type="entry name" value="Homeodomain-like_sf"/>
</dbReference>
<dbReference type="InterPro" id="IPR050109">
    <property type="entry name" value="HTH-type_TetR-like_transc_reg"/>
</dbReference>
<comment type="caution">
    <text evidence="6">The sequence shown here is derived from an EMBL/GenBank/DDBJ whole genome shotgun (WGS) entry which is preliminary data.</text>
</comment>
<evidence type="ECO:0000313" key="6">
    <source>
        <dbReference type="EMBL" id="MBM9434003.1"/>
    </source>
</evidence>
<keyword evidence="2 4" id="KW-0238">DNA-binding</keyword>
<dbReference type="SUPFAM" id="SSF46689">
    <property type="entry name" value="Homeodomain-like"/>
    <property type="match status" value="1"/>
</dbReference>
<evidence type="ECO:0000259" key="5">
    <source>
        <dbReference type="PROSITE" id="PS50977"/>
    </source>
</evidence>
<organism evidence="6 7">
    <name type="scientific">Flaviflexus equikiangi</name>
    <dbReference type="NCBI Taxonomy" id="2758573"/>
    <lineage>
        <taxon>Bacteria</taxon>
        <taxon>Bacillati</taxon>
        <taxon>Actinomycetota</taxon>
        <taxon>Actinomycetes</taxon>
        <taxon>Actinomycetales</taxon>
        <taxon>Actinomycetaceae</taxon>
        <taxon>Flaviflexus</taxon>
    </lineage>
</organism>
<proteinExistence type="predicted"/>
<feature type="DNA-binding region" description="H-T-H motif" evidence="4">
    <location>
        <begin position="33"/>
        <end position="52"/>
    </location>
</feature>
<dbReference type="PRINTS" id="PR00455">
    <property type="entry name" value="HTHTETR"/>
</dbReference>
<dbReference type="Proteomes" id="UP000705983">
    <property type="component" value="Unassembled WGS sequence"/>
</dbReference>
<feature type="domain" description="HTH tetR-type" evidence="5">
    <location>
        <begin position="10"/>
        <end position="70"/>
    </location>
</feature>
<keyword evidence="7" id="KW-1185">Reference proteome</keyword>
<keyword evidence="3" id="KW-0804">Transcription</keyword>
<gene>
    <name evidence="6" type="ORF">JVW63_09885</name>
</gene>
<keyword evidence="1" id="KW-0805">Transcription regulation</keyword>
<evidence type="ECO:0000256" key="3">
    <source>
        <dbReference type="ARBA" id="ARBA00023163"/>
    </source>
</evidence>
<evidence type="ECO:0000256" key="4">
    <source>
        <dbReference type="PROSITE-ProRule" id="PRU00335"/>
    </source>
</evidence>
<dbReference type="PANTHER" id="PTHR30055">
    <property type="entry name" value="HTH-TYPE TRANSCRIPTIONAL REGULATOR RUTR"/>
    <property type="match status" value="1"/>
</dbReference>
<name>A0ABS2TH63_9ACTO</name>
<sequence length="189" mass="20917">MAGKREAKRRDKTERVLRAAEEIFSTVPFDSVTTAQLAERAGLTTGTFFRYATSKAELFIHTYSTVLEQCLTRSRALPESASARQKILALVEPMIEATEKHPGNVSAFQREVLFGAGTGPQRERAVELVISLEREIKTILGGDRQLAHAVYATLYMAIVRVAVGTLAPESLRSNIEARVDFLLDAHAER</sequence>
<evidence type="ECO:0000313" key="7">
    <source>
        <dbReference type="Proteomes" id="UP000705983"/>
    </source>
</evidence>
<dbReference type="Pfam" id="PF00440">
    <property type="entry name" value="TetR_N"/>
    <property type="match status" value="1"/>
</dbReference>
<dbReference type="PROSITE" id="PS50977">
    <property type="entry name" value="HTH_TETR_2"/>
    <property type="match status" value="1"/>
</dbReference>